<reference evidence="1 2" key="1">
    <citation type="submission" date="2019-03" db="EMBL/GenBank/DDBJ databases">
        <title>First draft genome of Liparis tanakae, snailfish: a comprehensive survey of snailfish specific genes.</title>
        <authorList>
            <person name="Kim W."/>
            <person name="Song I."/>
            <person name="Jeong J.-H."/>
            <person name="Kim D."/>
            <person name="Kim S."/>
            <person name="Ryu S."/>
            <person name="Song J.Y."/>
            <person name="Lee S.K."/>
        </authorList>
    </citation>
    <scope>NUCLEOTIDE SEQUENCE [LARGE SCALE GENOMIC DNA]</scope>
    <source>
        <tissue evidence="1">Muscle</tissue>
    </source>
</reference>
<evidence type="ECO:0000313" key="1">
    <source>
        <dbReference type="EMBL" id="TNN69265.1"/>
    </source>
</evidence>
<dbReference type="EMBL" id="SRLO01000178">
    <property type="protein sequence ID" value="TNN69265.1"/>
    <property type="molecule type" value="Genomic_DNA"/>
</dbReference>
<name>A0A4Z2HVD9_9TELE</name>
<organism evidence="1 2">
    <name type="scientific">Liparis tanakae</name>
    <name type="common">Tanaka's snailfish</name>
    <dbReference type="NCBI Taxonomy" id="230148"/>
    <lineage>
        <taxon>Eukaryota</taxon>
        <taxon>Metazoa</taxon>
        <taxon>Chordata</taxon>
        <taxon>Craniata</taxon>
        <taxon>Vertebrata</taxon>
        <taxon>Euteleostomi</taxon>
        <taxon>Actinopterygii</taxon>
        <taxon>Neopterygii</taxon>
        <taxon>Teleostei</taxon>
        <taxon>Neoteleostei</taxon>
        <taxon>Acanthomorphata</taxon>
        <taxon>Eupercaria</taxon>
        <taxon>Perciformes</taxon>
        <taxon>Cottioidei</taxon>
        <taxon>Cottales</taxon>
        <taxon>Liparidae</taxon>
        <taxon>Liparis</taxon>
    </lineage>
</organism>
<dbReference type="Proteomes" id="UP000314294">
    <property type="component" value="Unassembled WGS sequence"/>
</dbReference>
<dbReference type="AlphaFoldDB" id="A0A4Z2HVD9"/>
<proteinExistence type="predicted"/>
<accession>A0A4Z2HVD9</accession>
<evidence type="ECO:0000313" key="2">
    <source>
        <dbReference type="Proteomes" id="UP000314294"/>
    </source>
</evidence>
<comment type="caution">
    <text evidence="1">The sequence shown here is derived from an EMBL/GenBank/DDBJ whole genome shotgun (WGS) entry which is preliminary data.</text>
</comment>
<sequence length="306" mass="33541">MARCRLSSSSPFSSRTRLSFSSAVVLASSSWPRSRFSEALRAANSASSAVRLSANSFFSSSFLFTVSLEIALQSLLLLLGSQGRVQLPLELLDHGPELGPLLSQLLHLMQELSLLQLRLVQLQAEIVHRADVLAAGGQRVVQVTQQTLTIVGAGGELVCLLDGKERVMNVLARLLILELRLGGFHMWPGELALPSVLLLIQRSIKIMTPGGHIKLDLIELVQVIDDVNTKALLQRVSQPLVDQGVSDERSSFAQRQIYSKCSTLRYFSSLLLQTVLSTVYDSHTMPADNCRPPIYSHTFTRAGAHT</sequence>
<keyword evidence="2" id="KW-1185">Reference proteome</keyword>
<protein>
    <submittedName>
        <fullName evidence="1">Uncharacterized protein</fullName>
    </submittedName>
</protein>
<gene>
    <name evidence="1" type="ORF">EYF80_020582</name>
</gene>